<keyword evidence="2" id="KW-1185">Reference proteome</keyword>
<protein>
    <submittedName>
        <fullName evidence="1">Uncharacterized protein</fullName>
    </submittedName>
</protein>
<organism evidence="1 2">
    <name type="scientific">Scylla paramamosain</name>
    <name type="common">Mud crab</name>
    <dbReference type="NCBI Taxonomy" id="85552"/>
    <lineage>
        <taxon>Eukaryota</taxon>
        <taxon>Metazoa</taxon>
        <taxon>Ecdysozoa</taxon>
        <taxon>Arthropoda</taxon>
        <taxon>Crustacea</taxon>
        <taxon>Multicrustacea</taxon>
        <taxon>Malacostraca</taxon>
        <taxon>Eumalacostraca</taxon>
        <taxon>Eucarida</taxon>
        <taxon>Decapoda</taxon>
        <taxon>Pleocyemata</taxon>
        <taxon>Brachyura</taxon>
        <taxon>Eubrachyura</taxon>
        <taxon>Portunoidea</taxon>
        <taxon>Portunidae</taxon>
        <taxon>Portuninae</taxon>
        <taxon>Scylla</taxon>
    </lineage>
</organism>
<dbReference type="Proteomes" id="UP001487740">
    <property type="component" value="Unassembled WGS sequence"/>
</dbReference>
<dbReference type="EMBL" id="JARAKH010000028">
    <property type="protein sequence ID" value="KAK8388709.1"/>
    <property type="molecule type" value="Genomic_DNA"/>
</dbReference>
<proteinExistence type="predicted"/>
<sequence>MLNDPDRNSIDSVYYGNRAIGDNSAMLAATMSNNIIPPILETLKTLELLKKQKIKRESYPAAGDSSSSNKFLHGNRCSDTEKIRHMNRVRITWLTIDLEVFKFLNEEIVPCSTPELPKLFEDADDMTEEDVEMIRNVINPPASRSSLSATAARYKTEFGKLSKKNGINFNDEEDLEQETTDGDAAVNVAMCNCCGNASRVLEQYLLESTNAIVNVARNVKSLSGVITPQDEEVASAIMFGTPKTSAKDVASLVNYRRKRVEQNMSKIFGYINRLPVPSKVSVYKRSGYGCGLSGGGASHNKMRDHNTMNIGLTMASGTVLDKEKYVSAPKVTVAQTTGPECELDEETVVTTLLHMFSLLNIENDDFDSLI</sequence>
<reference evidence="1 2" key="1">
    <citation type="submission" date="2023-03" db="EMBL/GenBank/DDBJ databases">
        <title>High-quality genome of Scylla paramamosain provides insights in environmental adaptation.</title>
        <authorList>
            <person name="Zhang L."/>
        </authorList>
    </citation>
    <scope>NUCLEOTIDE SEQUENCE [LARGE SCALE GENOMIC DNA]</scope>
    <source>
        <strain evidence="1">LZ_2023a</strain>
        <tissue evidence="1">Muscle</tissue>
    </source>
</reference>
<accession>A0AAW0TLX1</accession>
<comment type="caution">
    <text evidence="1">The sequence shown here is derived from an EMBL/GenBank/DDBJ whole genome shotgun (WGS) entry which is preliminary data.</text>
</comment>
<evidence type="ECO:0000313" key="2">
    <source>
        <dbReference type="Proteomes" id="UP001487740"/>
    </source>
</evidence>
<gene>
    <name evidence="1" type="ORF">O3P69_020599</name>
</gene>
<evidence type="ECO:0000313" key="1">
    <source>
        <dbReference type="EMBL" id="KAK8388709.1"/>
    </source>
</evidence>
<name>A0AAW0TLX1_SCYPA</name>
<dbReference type="AlphaFoldDB" id="A0AAW0TLX1"/>